<dbReference type="GO" id="GO:0005829">
    <property type="term" value="C:cytosol"/>
    <property type="evidence" value="ECO:0007669"/>
    <property type="project" value="TreeGrafter"/>
</dbReference>
<dbReference type="Gene3D" id="3.30.70.1400">
    <property type="entry name" value="Aminomethyltransferase beta-barrel domains"/>
    <property type="match status" value="1"/>
</dbReference>
<evidence type="ECO:0000259" key="8">
    <source>
        <dbReference type="Pfam" id="PF08669"/>
    </source>
</evidence>
<evidence type="ECO:0000259" key="7">
    <source>
        <dbReference type="Pfam" id="PF01571"/>
    </source>
</evidence>
<dbReference type="PIRSF" id="PIRSF006487">
    <property type="entry name" value="GcvT"/>
    <property type="match status" value="1"/>
</dbReference>
<dbReference type="EMBL" id="CABL01000016">
    <property type="protein sequence ID" value="CBH75826.1"/>
    <property type="molecule type" value="Genomic_DNA"/>
</dbReference>
<dbReference type="InterPro" id="IPR013977">
    <property type="entry name" value="GcvT_C"/>
</dbReference>
<dbReference type="HAMAP" id="MF_00259">
    <property type="entry name" value="GcvT"/>
    <property type="match status" value="1"/>
</dbReference>
<dbReference type="AlphaFoldDB" id="E6PH88"/>
<dbReference type="EC" id="2.1.2.10" evidence="2"/>
<evidence type="ECO:0000256" key="6">
    <source>
        <dbReference type="ARBA" id="ARBA00047665"/>
    </source>
</evidence>
<dbReference type="PANTHER" id="PTHR43757:SF2">
    <property type="entry name" value="AMINOMETHYLTRANSFERASE, MITOCHONDRIAL"/>
    <property type="match status" value="1"/>
</dbReference>
<keyword evidence="9" id="KW-0489">Methyltransferase</keyword>
<evidence type="ECO:0000256" key="4">
    <source>
        <dbReference type="ARBA" id="ARBA00022679"/>
    </source>
</evidence>
<dbReference type="GO" id="GO:0005960">
    <property type="term" value="C:glycine cleavage complex"/>
    <property type="evidence" value="ECO:0007669"/>
    <property type="project" value="InterPro"/>
</dbReference>
<protein>
    <recommendedName>
        <fullName evidence="2">aminomethyltransferase</fullName>
        <ecNumber evidence="2">2.1.2.10</ecNumber>
    </recommendedName>
    <alternativeName>
        <fullName evidence="5">Glycine cleavage system T protein</fullName>
    </alternativeName>
</protein>
<dbReference type="Gene3D" id="3.30.1360.120">
    <property type="entry name" value="Probable tRNA modification gtpase trme, domain 1"/>
    <property type="match status" value="1"/>
</dbReference>
<gene>
    <name evidence="9" type="primary">gcvT</name>
    <name evidence="9" type="ORF">CARN1_1224</name>
</gene>
<evidence type="ECO:0000256" key="2">
    <source>
        <dbReference type="ARBA" id="ARBA00012616"/>
    </source>
</evidence>
<dbReference type="GO" id="GO:0004047">
    <property type="term" value="F:aminomethyltransferase activity"/>
    <property type="evidence" value="ECO:0007669"/>
    <property type="project" value="UniProtKB-EC"/>
</dbReference>
<dbReference type="Pfam" id="PF08669">
    <property type="entry name" value="GCV_T_C"/>
    <property type="match status" value="1"/>
</dbReference>
<dbReference type="Pfam" id="PF01571">
    <property type="entry name" value="GCV_T"/>
    <property type="match status" value="1"/>
</dbReference>
<comment type="catalytic activity">
    <reaction evidence="6">
        <text>N(6)-[(R)-S(8)-aminomethyldihydrolipoyl]-L-lysyl-[protein] + (6S)-5,6,7,8-tetrahydrofolate = N(6)-[(R)-dihydrolipoyl]-L-lysyl-[protein] + (6R)-5,10-methylene-5,6,7,8-tetrahydrofolate + NH4(+)</text>
        <dbReference type="Rhea" id="RHEA:16945"/>
        <dbReference type="Rhea" id="RHEA-COMP:10475"/>
        <dbReference type="Rhea" id="RHEA-COMP:10492"/>
        <dbReference type="ChEBI" id="CHEBI:15636"/>
        <dbReference type="ChEBI" id="CHEBI:28938"/>
        <dbReference type="ChEBI" id="CHEBI:57453"/>
        <dbReference type="ChEBI" id="CHEBI:83100"/>
        <dbReference type="ChEBI" id="CHEBI:83143"/>
        <dbReference type="EC" id="2.1.2.10"/>
    </reaction>
</comment>
<proteinExistence type="inferred from homology"/>
<dbReference type="NCBIfam" id="TIGR00528">
    <property type="entry name" value="gcvT"/>
    <property type="match status" value="1"/>
</dbReference>
<dbReference type="InterPro" id="IPR029043">
    <property type="entry name" value="GcvT/YgfZ_C"/>
</dbReference>
<dbReference type="InterPro" id="IPR022903">
    <property type="entry name" value="GcvT_bac"/>
</dbReference>
<dbReference type="SUPFAM" id="SSF101790">
    <property type="entry name" value="Aminomethyltransferase beta-barrel domain"/>
    <property type="match status" value="1"/>
</dbReference>
<evidence type="ECO:0000256" key="3">
    <source>
        <dbReference type="ARBA" id="ARBA00022576"/>
    </source>
</evidence>
<dbReference type="InterPro" id="IPR027266">
    <property type="entry name" value="TrmE/GcvT-like"/>
</dbReference>
<dbReference type="InterPro" id="IPR006223">
    <property type="entry name" value="GcvT"/>
</dbReference>
<keyword evidence="3" id="KW-0032">Aminotransferase</keyword>
<accession>E6PH88</accession>
<reference evidence="9" key="1">
    <citation type="submission" date="2009-10" db="EMBL/GenBank/DDBJ databases">
        <title>Diversity of trophic interactions inside an arsenic-rich microbial ecosystem.</title>
        <authorList>
            <person name="Bertin P.N."/>
            <person name="Heinrich-Salmeron A."/>
            <person name="Pelletier E."/>
            <person name="Goulhen-Chollet F."/>
            <person name="Arsene-Ploetze F."/>
            <person name="Gallien S."/>
            <person name="Calteau A."/>
            <person name="Vallenet D."/>
            <person name="Casiot C."/>
            <person name="Chane-Woon-Ming B."/>
            <person name="Giloteaux L."/>
            <person name="Barakat M."/>
            <person name="Bonnefoy V."/>
            <person name="Bruneel O."/>
            <person name="Chandler M."/>
            <person name="Cleiss J."/>
            <person name="Duran R."/>
            <person name="Elbaz-Poulichet F."/>
            <person name="Fonknechten N."/>
            <person name="Lauga B."/>
            <person name="Mornico D."/>
            <person name="Ortet P."/>
            <person name="Schaeffer C."/>
            <person name="Siguier P."/>
            <person name="Alexander Thil Smith A."/>
            <person name="Van Dorsselaer A."/>
            <person name="Weissenbach J."/>
            <person name="Medigue C."/>
            <person name="Le Paslier D."/>
        </authorList>
    </citation>
    <scope>NUCLEOTIDE SEQUENCE</scope>
</reference>
<evidence type="ECO:0000313" key="9">
    <source>
        <dbReference type="EMBL" id="CBH75826.1"/>
    </source>
</evidence>
<dbReference type="NCBIfam" id="NF001567">
    <property type="entry name" value="PRK00389.1"/>
    <property type="match status" value="1"/>
</dbReference>
<comment type="similarity">
    <text evidence="1">Belongs to the GcvT family.</text>
</comment>
<evidence type="ECO:0000256" key="5">
    <source>
        <dbReference type="ARBA" id="ARBA00031395"/>
    </source>
</evidence>
<dbReference type="InterPro" id="IPR028896">
    <property type="entry name" value="GcvT/YgfZ/DmdA"/>
</dbReference>
<dbReference type="InterPro" id="IPR006222">
    <property type="entry name" value="GCVT_N"/>
</dbReference>
<comment type="caution">
    <text evidence="9">The sequence shown here is derived from an EMBL/GenBank/DDBJ whole genome shotgun (WGS) entry which is preliminary data.</text>
</comment>
<evidence type="ECO:0000256" key="1">
    <source>
        <dbReference type="ARBA" id="ARBA00008609"/>
    </source>
</evidence>
<feature type="domain" description="GCVT N-terminal" evidence="7">
    <location>
        <begin position="9"/>
        <end position="263"/>
    </location>
</feature>
<sequence length="371" mass="40228">MTSERRTALYDEHLALHARMVPFGGFSMPVQYAGILKEHAAVRQRAGLFDLSHMGQFILEGNDVAAWADSLAINDVATMKPFQARYNIFCNAEGGAHDDVIFYRLPERWLLVVNASNADKMWAHLNAHRSGDVRLRSLHGDAALIAIQGPLAVAMLQKHVDIDLSAIKYYFCAEARVDGVPVTLARTGYTGEDGFELFLPGEQAPAIWRALLAAHASEGLEPCGLGARDVLRLEAGMPLYGHEMTEEITPVQAGLTWALKLAKPAFVGKEALAAQVESDAFARIVGLKMAGRVGAREGYPVFAGDTRVGEIRSGSIAPAVGNANIATALVDRSAATLGTNLQVEVRGERHDAVVVAMPFYKRQKAERKGDR</sequence>
<dbReference type="GO" id="GO:0008168">
    <property type="term" value="F:methyltransferase activity"/>
    <property type="evidence" value="ECO:0007669"/>
    <property type="project" value="UniProtKB-KW"/>
</dbReference>
<feature type="domain" description="Aminomethyltransferase C-terminal" evidence="8">
    <location>
        <begin position="283"/>
        <end position="361"/>
    </location>
</feature>
<organism evidence="9">
    <name type="scientific">mine drainage metagenome</name>
    <dbReference type="NCBI Taxonomy" id="410659"/>
    <lineage>
        <taxon>unclassified sequences</taxon>
        <taxon>metagenomes</taxon>
        <taxon>ecological metagenomes</taxon>
    </lineage>
</organism>
<dbReference type="PANTHER" id="PTHR43757">
    <property type="entry name" value="AMINOMETHYLTRANSFERASE"/>
    <property type="match status" value="1"/>
</dbReference>
<dbReference type="Gene3D" id="2.40.30.110">
    <property type="entry name" value="Aminomethyltransferase beta-barrel domains"/>
    <property type="match status" value="1"/>
</dbReference>
<keyword evidence="4 9" id="KW-0808">Transferase</keyword>
<name>E6PH88_9ZZZZ</name>
<dbReference type="Gene3D" id="4.10.1250.10">
    <property type="entry name" value="Aminomethyltransferase fragment"/>
    <property type="match status" value="1"/>
</dbReference>
<dbReference type="GO" id="GO:0008483">
    <property type="term" value="F:transaminase activity"/>
    <property type="evidence" value="ECO:0007669"/>
    <property type="project" value="UniProtKB-KW"/>
</dbReference>
<dbReference type="GO" id="GO:0006546">
    <property type="term" value="P:glycine catabolic process"/>
    <property type="evidence" value="ECO:0007669"/>
    <property type="project" value="InterPro"/>
</dbReference>
<dbReference type="GO" id="GO:0032259">
    <property type="term" value="P:methylation"/>
    <property type="evidence" value="ECO:0007669"/>
    <property type="project" value="UniProtKB-KW"/>
</dbReference>
<dbReference type="FunFam" id="4.10.1250.10:FF:000001">
    <property type="entry name" value="Aminomethyltransferase"/>
    <property type="match status" value="1"/>
</dbReference>
<dbReference type="SUPFAM" id="SSF103025">
    <property type="entry name" value="Folate-binding domain"/>
    <property type="match status" value="1"/>
</dbReference>